<organism evidence="1">
    <name type="scientific">Mesocestoides corti</name>
    <name type="common">Flatworm</name>
    <dbReference type="NCBI Taxonomy" id="53468"/>
    <lineage>
        <taxon>Eukaryota</taxon>
        <taxon>Metazoa</taxon>
        <taxon>Spiralia</taxon>
        <taxon>Lophotrochozoa</taxon>
        <taxon>Platyhelminthes</taxon>
        <taxon>Cestoda</taxon>
        <taxon>Eucestoda</taxon>
        <taxon>Cyclophyllidea</taxon>
        <taxon>Mesocestoididae</taxon>
        <taxon>Mesocestoides</taxon>
    </lineage>
</organism>
<sequence>FWESTPYPRPVVNRAYSHPLIRSLYLSTQGSSFRSMSPAARILNCPLIRSNIYIGLSSHLVLDINACTTHTSEV</sequence>
<proteinExistence type="predicted"/>
<accession>A0A5K3FRS7</accession>
<dbReference type="AlphaFoldDB" id="A0A5K3FRS7"/>
<evidence type="ECO:0000313" key="1">
    <source>
        <dbReference type="WBParaSite" id="MCU_011017-RA"/>
    </source>
</evidence>
<reference evidence="1" key="1">
    <citation type="submission" date="2019-11" db="UniProtKB">
        <authorList>
            <consortium name="WormBaseParasite"/>
        </authorList>
    </citation>
    <scope>IDENTIFICATION</scope>
</reference>
<name>A0A5K3FRS7_MESCO</name>
<protein>
    <submittedName>
        <fullName evidence="1">Ovule protein</fullName>
    </submittedName>
</protein>
<dbReference type="WBParaSite" id="MCU_011017-RA">
    <property type="protein sequence ID" value="MCU_011017-RA"/>
    <property type="gene ID" value="MCU_011017"/>
</dbReference>